<dbReference type="Proteomes" id="UP000287651">
    <property type="component" value="Unassembled WGS sequence"/>
</dbReference>
<gene>
    <name evidence="1" type="ORF">B296_00047375</name>
</gene>
<evidence type="ECO:0000313" key="2">
    <source>
        <dbReference type="Proteomes" id="UP000287651"/>
    </source>
</evidence>
<comment type="caution">
    <text evidence="1">The sequence shown here is derived from an EMBL/GenBank/DDBJ whole genome shotgun (WGS) entry which is preliminary data.</text>
</comment>
<reference evidence="1 2" key="1">
    <citation type="journal article" date="2014" name="Agronomy (Basel)">
        <title>A Draft Genome Sequence for Ensete ventricosum, the Drought-Tolerant Tree Against Hunger.</title>
        <authorList>
            <person name="Harrison J."/>
            <person name="Moore K.A."/>
            <person name="Paszkiewicz K."/>
            <person name="Jones T."/>
            <person name="Grant M."/>
            <person name="Ambacheew D."/>
            <person name="Muzemil S."/>
            <person name="Studholme D.J."/>
        </authorList>
    </citation>
    <scope>NUCLEOTIDE SEQUENCE [LARGE SCALE GENOMIC DNA]</scope>
</reference>
<dbReference type="EMBL" id="AMZH03009252">
    <property type="protein sequence ID" value="RRT57252.1"/>
    <property type="molecule type" value="Genomic_DNA"/>
</dbReference>
<evidence type="ECO:0000313" key="1">
    <source>
        <dbReference type="EMBL" id="RRT57252.1"/>
    </source>
</evidence>
<organism evidence="1 2">
    <name type="scientific">Ensete ventricosum</name>
    <name type="common">Abyssinian banana</name>
    <name type="synonym">Musa ensete</name>
    <dbReference type="NCBI Taxonomy" id="4639"/>
    <lineage>
        <taxon>Eukaryota</taxon>
        <taxon>Viridiplantae</taxon>
        <taxon>Streptophyta</taxon>
        <taxon>Embryophyta</taxon>
        <taxon>Tracheophyta</taxon>
        <taxon>Spermatophyta</taxon>
        <taxon>Magnoliopsida</taxon>
        <taxon>Liliopsida</taxon>
        <taxon>Zingiberales</taxon>
        <taxon>Musaceae</taxon>
        <taxon>Ensete</taxon>
    </lineage>
</organism>
<protein>
    <submittedName>
        <fullName evidence="1">Uncharacterized protein</fullName>
    </submittedName>
</protein>
<accession>A0A426YZV2</accession>
<sequence>MHTVISQAVTPANTPRAWNLKHLGSVSGHHVLKHHRRLPPAHSPTSITPPDTQGLKSWFHLPGLVHVFC</sequence>
<name>A0A426YZV2_ENSVE</name>
<dbReference type="AlphaFoldDB" id="A0A426YZV2"/>
<proteinExistence type="predicted"/>